<evidence type="ECO:0000313" key="1">
    <source>
        <dbReference type="EMBL" id="RNA27226.1"/>
    </source>
</evidence>
<accession>A0A3M7RUM5</accession>
<evidence type="ECO:0000313" key="2">
    <source>
        <dbReference type="Proteomes" id="UP000276133"/>
    </source>
</evidence>
<protein>
    <submittedName>
        <fullName evidence="1">Uncharacterized protein</fullName>
    </submittedName>
</protein>
<sequence length="77" mass="9031">MRSFKCKLYPNFGSKLQRNKMENLKFFILKNSSQLIGRTIICSQKLISTRSSNLIKLELFDASPNYLIDKIPKAWFN</sequence>
<dbReference type="Proteomes" id="UP000276133">
    <property type="component" value="Unassembled WGS sequence"/>
</dbReference>
<organism evidence="1 2">
    <name type="scientific">Brachionus plicatilis</name>
    <name type="common">Marine rotifer</name>
    <name type="synonym">Brachionus muelleri</name>
    <dbReference type="NCBI Taxonomy" id="10195"/>
    <lineage>
        <taxon>Eukaryota</taxon>
        <taxon>Metazoa</taxon>
        <taxon>Spiralia</taxon>
        <taxon>Gnathifera</taxon>
        <taxon>Rotifera</taxon>
        <taxon>Eurotatoria</taxon>
        <taxon>Monogononta</taxon>
        <taxon>Pseudotrocha</taxon>
        <taxon>Ploima</taxon>
        <taxon>Brachionidae</taxon>
        <taxon>Brachionus</taxon>
    </lineage>
</organism>
<reference evidence="1 2" key="1">
    <citation type="journal article" date="2018" name="Sci. Rep.">
        <title>Genomic signatures of local adaptation to the degree of environmental predictability in rotifers.</title>
        <authorList>
            <person name="Franch-Gras L."/>
            <person name="Hahn C."/>
            <person name="Garcia-Roger E.M."/>
            <person name="Carmona M.J."/>
            <person name="Serra M."/>
            <person name="Gomez A."/>
        </authorList>
    </citation>
    <scope>NUCLEOTIDE SEQUENCE [LARGE SCALE GENOMIC DNA]</scope>
    <source>
        <strain evidence="1">HYR1</strain>
    </source>
</reference>
<keyword evidence="2" id="KW-1185">Reference proteome</keyword>
<comment type="caution">
    <text evidence="1">The sequence shown here is derived from an EMBL/GenBank/DDBJ whole genome shotgun (WGS) entry which is preliminary data.</text>
</comment>
<gene>
    <name evidence="1" type="ORF">BpHYR1_021667</name>
</gene>
<name>A0A3M7RUM5_BRAPC</name>
<proteinExistence type="predicted"/>
<dbReference type="EMBL" id="REGN01002578">
    <property type="protein sequence ID" value="RNA27226.1"/>
    <property type="molecule type" value="Genomic_DNA"/>
</dbReference>
<dbReference type="AlphaFoldDB" id="A0A3M7RUM5"/>